<feature type="transmembrane region" description="Helical" evidence="9">
    <location>
        <begin position="201"/>
        <end position="221"/>
    </location>
</feature>
<comment type="subcellular location">
    <subcellularLocation>
        <location evidence="1">Membrane</location>
        <topology evidence="1">Multi-pass membrane protein</topology>
    </subcellularLocation>
</comment>
<dbReference type="GO" id="GO:0005886">
    <property type="term" value="C:plasma membrane"/>
    <property type="evidence" value="ECO:0007669"/>
    <property type="project" value="TreeGrafter"/>
</dbReference>
<dbReference type="PANTHER" id="PTHR11003">
    <property type="entry name" value="POTASSIUM CHANNEL, SUBFAMILY K"/>
    <property type="match status" value="1"/>
</dbReference>
<evidence type="ECO:0000256" key="7">
    <source>
        <dbReference type="ARBA" id="ARBA00023303"/>
    </source>
</evidence>
<comment type="caution">
    <text evidence="11">The sequence shown here is derived from an EMBL/GenBank/DDBJ whole genome shotgun (WGS) entry which is preliminary data.</text>
</comment>
<keyword evidence="4 9" id="KW-1133">Transmembrane helix</keyword>
<feature type="transmembrane region" description="Helical" evidence="9">
    <location>
        <begin position="140"/>
        <end position="159"/>
    </location>
</feature>
<dbReference type="GO" id="GO:0022841">
    <property type="term" value="F:potassium ion leak channel activity"/>
    <property type="evidence" value="ECO:0007669"/>
    <property type="project" value="TreeGrafter"/>
</dbReference>
<dbReference type="OrthoDB" id="5877293at2759"/>
<dbReference type="EMBL" id="JARK01001386">
    <property type="protein sequence ID" value="EYC11379.1"/>
    <property type="molecule type" value="Genomic_DNA"/>
</dbReference>
<evidence type="ECO:0000256" key="4">
    <source>
        <dbReference type="ARBA" id="ARBA00022989"/>
    </source>
</evidence>
<dbReference type="InterPro" id="IPR003280">
    <property type="entry name" value="2pore_dom_K_chnl"/>
</dbReference>
<organism evidence="11 12">
    <name type="scientific">Ancylostoma ceylanicum</name>
    <dbReference type="NCBI Taxonomy" id="53326"/>
    <lineage>
        <taxon>Eukaryota</taxon>
        <taxon>Metazoa</taxon>
        <taxon>Ecdysozoa</taxon>
        <taxon>Nematoda</taxon>
        <taxon>Chromadorea</taxon>
        <taxon>Rhabditida</taxon>
        <taxon>Rhabditina</taxon>
        <taxon>Rhabditomorpha</taxon>
        <taxon>Strongyloidea</taxon>
        <taxon>Ancylostomatidae</taxon>
        <taxon>Ancylostomatinae</taxon>
        <taxon>Ancylostoma</taxon>
    </lineage>
</organism>
<sequence length="463" mass="51974">MSHSGERHTAGILSERSSSLFSTTSARGDEDQQPVVATNWGKFVATSYLLIALSLATVFGGLTFLAVERNFRDEDDHLHCIDEAMLELGNSTINVTDLLYRIRQCLDSSSQMKTPAVACYFAWTLYTTIGFGDFYPHSRLGWICTAMYTSMTVPLYIALKAEFGEFVSRAVLWVAKVAQKLRSFCVSREKRKQILHPSDDYIIATIVAAFLVIVCIISGILSATEEEWSVLKTTYFVISYIQLVGLGDVTTSHHLTFLLCQSPLMLVGDILMNHINYYMHTSYRSGALRLSNFTCSYLRRTHKTVTESASQAAARYFPAIITNAMPTGIMSFEQQLEKTQSERSEKDHGILSKSSETDGTPLLGCVPWWWKEFIIVTGKGAWPGNSNWRTRATRHANLLGIERRQSHSTWSNCDQRRVKHVGVTDGTNMPIRAAWLRPSLLTMIRTPPPPRTKTADTKHSSIS</sequence>
<evidence type="ECO:0000256" key="2">
    <source>
        <dbReference type="ARBA" id="ARBA00022448"/>
    </source>
</evidence>
<keyword evidence="6 9" id="KW-0472">Membrane</keyword>
<feature type="region of interest" description="Disordered" evidence="8">
    <location>
        <begin position="443"/>
        <end position="463"/>
    </location>
</feature>
<keyword evidence="12" id="KW-1185">Reference proteome</keyword>
<evidence type="ECO:0000256" key="1">
    <source>
        <dbReference type="ARBA" id="ARBA00004141"/>
    </source>
</evidence>
<dbReference type="Gene3D" id="1.10.287.70">
    <property type="match status" value="1"/>
</dbReference>
<evidence type="ECO:0000313" key="11">
    <source>
        <dbReference type="EMBL" id="EYC11379.1"/>
    </source>
</evidence>
<keyword evidence="3 9" id="KW-0812">Transmembrane</keyword>
<evidence type="ECO:0000256" key="8">
    <source>
        <dbReference type="SAM" id="MobiDB-lite"/>
    </source>
</evidence>
<evidence type="ECO:0000256" key="6">
    <source>
        <dbReference type="ARBA" id="ARBA00023136"/>
    </source>
</evidence>
<dbReference type="STRING" id="53326.A0A016U7T4"/>
<accession>A0A016U7T4</accession>
<dbReference type="AlphaFoldDB" id="A0A016U7T4"/>
<keyword evidence="2" id="KW-0813">Transport</keyword>
<feature type="compositionally biased region" description="Basic and acidic residues" evidence="8">
    <location>
        <begin position="335"/>
        <end position="350"/>
    </location>
</feature>
<evidence type="ECO:0000256" key="3">
    <source>
        <dbReference type="ARBA" id="ARBA00022692"/>
    </source>
</evidence>
<feature type="domain" description="Potassium channel" evidence="10">
    <location>
        <begin position="112"/>
        <end position="168"/>
    </location>
</feature>
<feature type="region of interest" description="Disordered" evidence="8">
    <location>
        <begin position="335"/>
        <end position="355"/>
    </location>
</feature>
<proteinExistence type="predicted"/>
<feature type="transmembrane region" description="Helical" evidence="9">
    <location>
        <begin position="48"/>
        <end position="67"/>
    </location>
</feature>
<dbReference type="PANTHER" id="PTHR11003:SF337">
    <property type="entry name" value="POTASSIUM CHANNEL DOMAIN-CONTAINING PROTEIN"/>
    <property type="match status" value="1"/>
</dbReference>
<evidence type="ECO:0000259" key="10">
    <source>
        <dbReference type="Pfam" id="PF07885"/>
    </source>
</evidence>
<gene>
    <name evidence="11" type="primary">Acey_s0050.g1886</name>
    <name evidence="11" type="ORF">Y032_0050g1886</name>
</gene>
<dbReference type="GO" id="GO:0030322">
    <property type="term" value="P:stabilization of membrane potential"/>
    <property type="evidence" value="ECO:0007669"/>
    <property type="project" value="TreeGrafter"/>
</dbReference>
<dbReference type="SUPFAM" id="SSF81324">
    <property type="entry name" value="Voltage-gated potassium channels"/>
    <property type="match status" value="2"/>
</dbReference>
<dbReference type="InterPro" id="IPR013099">
    <property type="entry name" value="K_chnl_dom"/>
</dbReference>
<protein>
    <recommendedName>
        <fullName evidence="10">Potassium channel domain-containing protein</fullName>
    </recommendedName>
</protein>
<reference evidence="12" key="1">
    <citation type="journal article" date="2015" name="Nat. Genet.">
        <title>The genome and transcriptome of the zoonotic hookworm Ancylostoma ceylanicum identify infection-specific gene families.</title>
        <authorList>
            <person name="Schwarz E.M."/>
            <person name="Hu Y."/>
            <person name="Antoshechkin I."/>
            <person name="Miller M.M."/>
            <person name="Sternberg P.W."/>
            <person name="Aroian R.V."/>
        </authorList>
    </citation>
    <scope>NUCLEOTIDE SEQUENCE</scope>
    <source>
        <strain evidence="12">HY135</strain>
    </source>
</reference>
<name>A0A016U7T4_9BILA</name>
<evidence type="ECO:0000256" key="9">
    <source>
        <dbReference type="SAM" id="Phobius"/>
    </source>
</evidence>
<evidence type="ECO:0000313" key="12">
    <source>
        <dbReference type="Proteomes" id="UP000024635"/>
    </source>
</evidence>
<dbReference type="Pfam" id="PF07885">
    <property type="entry name" value="Ion_trans_2"/>
    <property type="match status" value="1"/>
</dbReference>
<dbReference type="Proteomes" id="UP000024635">
    <property type="component" value="Unassembled WGS sequence"/>
</dbReference>
<feature type="compositionally biased region" description="Basic and acidic residues" evidence="8">
    <location>
        <begin position="453"/>
        <end position="463"/>
    </location>
</feature>
<dbReference type="GO" id="GO:0015271">
    <property type="term" value="F:outward rectifier potassium channel activity"/>
    <property type="evidence" value="ECO:0007669"/>
    <property type="project" value="TreeGrafter"/>
</dbReference>
<keyword evidence="5" id="KW-0406">Ion transport</keyword>
<keyword evidence="7" id="KW-0407">Ion channel</keyword>
<evidence type="ECO:0000256" key="5">
    <source>
        <dbReference type="ARBA" id="ARBA00023065"/>
    </source>
</evidence>